<dbReference type="Proteomes" id="UP001066276">
    <property type="component" value="Chromosome 12"/>
</dbReference>
<organism evidence="2 3">
    <name type="scientific">Pleurodeles waltl</name>
    <name type="common">Iberian ribbed newt</name>
    <dbReference type="NCBI Taxonomy" id="8319"/>
    <lineage>
        <taxon>Eukaryota</taxon>
        <taxon>Metazoa</taxon>
        <taxon>Chordata</taxon>
        <taxon>Craniata</taxon>
        <taxon>Vertebrata</taxon>
        <taxon>Euteleostomi</taxon>
        <taxon>Amphibia</taxon>
        <taxon>Batrachia</taxon>
        <taxon>Caudata</taxon>
        <taxon>Salamandroidea</taxon>
        <taxon>Salamandridae</taxon>
        <taxon>Pleurodelinae</taxon>
        <taxon>Pleurodeles</taxon>
    </lineage>
</organism>
<name>A0AAV7KZQ0_PLEWA</name>
<keyword evidence="3" id="KW-1185">Reference proteome</keyword>
<evidence type="ECO:0000313" key="2">
    <source>
        <dbReference type="EMBL" id="KAJ1084966.1"/>
    </source>
</evidence>
<evidence type="ECO:0000256" key="1">
    <source>
        <dbReference type="SAM" id="MobiDB-lite"/>
    </source>
</evidence>
<proteinExistence type="predicted"/>
<accession>A0AAV7KZQ0</accession>
<feature type="region of interest" description="Disordered" evidence="1">
    <location>
        <begin position="79"/>
        <end position="98"/>
    </location>
</feature>
<evidence type="ECO:0000313" key="3">
    <source>
        <dbReference type="Proteomes" id="UP001066276"/>
    </source>
</evidence>
<dbReference type="AlphaFoldDB" id="A0AAV7KZQ0"/>
<feature type="compositionally biased region" description="Polar residues" evidence="1">
    <location>
        <begin position="81"/>
        <end position="90"/>
    </location>
</feature>
<sequence>MDGWQDGWIELGKCNRAVITTVPKRRPEPLKWCPWGTAGRTATEGESLDPDIRVPNAEVKREEEREWWRRDSLEEVPWTETEWNATSGAGTETREPLG</sequence>
<dbReference type="EMBL" id="JANPWB010000016">
    <property type="protein sequence ID" value="KAJ1084966.1"/>
    <property type="molecule type" value="Genomic_DNA"/>
</dbReference>
<protein>
    <submittedName>
        <fullName evidence="2">Uncharacterized protein</fullName>
    </submittedName>
</protein>
<comment type="caution">
    <text evidence="2">The sequence shown here is derived from an EMBL/GenBank/DDBJ whole genome shotgun (WGS) entry which is preliminary data.</text>
</comment>
<reference evidence="2" key="1">
    <citation type="journal article" date="2022" name="bioRxiv">
        <title>Sequencing and chromosome-scale assembly of the giantPleurodeles waltlgenome.</title>
        <authorList>
            <person name="Brown T."/>
            <person name="Elewa A."/>
            <person name="Iarovenko S."/>
            <person name="Subramanian E."/>
            <person name="Araus A.J."/>
            <person name="Petzold A."/>
            <person name="Susuki M."/>
            <person name="Suzuki K.-i.T."/>
            <person name="Hayashi T."/>
            <person name="Toyoda A."/>
            <person name="Oliveira C."/>
            <person name="Osipova E."/>
            <person name="Leigh N.D."/>
            <person name="Simon A."/>
            <person name="Yun M.H."/>
        </authorList>
    </citation>
    <scope>NUCLEOTIDE SEQUENCE</scope>
    <source>
        <strain evidence="2">20211129_DDA</strain>
        <tissue evidence="2">Liver</tissue>
    </source>
</reference>
<gene>
    <name evidence="2" type="ORF">NDU88_005103</name>
</gene>